<dbReference type="AlphaFoldDB" id="A0A1I7NEL7"/>
<evidence type="ECO:0000313" key="2">
    <source>
        <dbReference type="EMBL" id="SFV33108.1"/>
    </source>
</evidence>
<reference evidence="3" key="1">
    <citation type="submission" date="2016-10" db="EMBL/GenBank/DDBJ databases">
        <authorList>
            <person name="Varghese N."/>
            <person name="Submissions S."/>
        </authorList>
    </citation>
    <scope>NUCLEOTIDE SEQUENCE [LARGE SCALE GENOMIC DNA]</scope>
    <source>
        <strain evidence="3">DSM 1565</strain>
    </source>
</reference>
<accession>A0A1I7NEL7</accession>
<sequence>MTTIAEIFRSLIGLFLDDEFLAIAILGVVALTALLTIGLENQPSWAGAFLLIAIVLVLAGSVLRTARNSARRD</sequence>
<gene>
    <name evidence="2" type="ORF">SAMN04488557_1839</name>
</gene>
<dbReference type="EMBL" id="FPCH01000002">
    <property type="protein sequence ID" value="SFV33108.1"/>
    <property type="molecule type" value="Genomic_DNA"/>
</dbReference>
<keyword evidence="1" id="KW-0472">Membrane</keyword>
<evidence type="ECO:0000313" key="3">
    <source>
        <dbReference type="Proteomes" id="UP000199423"/>
    </source>
</evidence>
<dbReference type="Proteomes" id="UP000199423">
    <property type="component" value="Unassembled WGS sequence"/>
</dbReference>
<evidence type="ECO:0000256" key="1">
    <source>
        <dbReference type="SAM" id="Phobius"/>
    </source>
</evidence>
<feature type="transmembrane region" description="Helical" evidence="1">
    <location>
        <begin position="45"/>
        <end position="63"/>
    </location>
</feature>
<feature type="transmembrane region" description="Helical" evidence="1">
    <location>
        <begin position="20"/>
        <end position="39"/>
    </location>
</feature>
<keyword evidence="3" id="KW-1185">Reference proteome</keyword>
<protein>
    <submittedName>
        <fullName evidence="2">Uncharacterized protein</fullName>
    </submittedName>
</protein>
<dbReference type="RefSeq" id="WP_092867257.1">
    <property type="nucleotide sequence ID" value="NZ_FPCH01000002.1"/>
</dbReference>
<organism evidence="2 3">
    <name type="scientific">Hyphomicrobium facile</name>
    <dbReference type="NCBI Taxonomy" id="51670"/>
    <lineage>
        <taxon>Bacteria</taxon>
        <taxon>Pseudomonadati</taxon>
        <taxon>Pseudomonadota</taxon>
        <taxon>Alphaproteobacteria</taxon>
        <taxon>Hyphomicrobiales</taxon>
        <taxon>Hyphomicrobiaceae</taxon>
        <taxon>Hyphomicrobium</taxon>
    </lineage>
</organism>
<keyword evidence="1" id="KW-1133">Transmembrane helix</keyword>
<dbReference type="OrthoDB" id="8163482at2"/>
<name>A0A1I7NEL7_9HYPH</name>
<keyword evidence="1" id="KW-0812">Transmembrane</keyword>
<proteinExistence type="predicted"/>